<evidence type="ECO:0000313" key="1">
    <source>
        <dbReference type="EMBL" id="BCS97851.1"/>
    </source>
</evidence>
<reference evidence="1 2" key="1">
    <citation type="submission" date="2021-02" db="EMBL/GenBank/DDBJ databases">
        <title>Complete genome of Desulfoluna sp. strain ASN36.</title>
        <authorList>
            <person name="Takahashi A."/>
            <person name="Kojima H."/>
            <person name="Fukui M."/>
        </authorList>
    </citation>
    <scope>NUCLEOTIDE SEQUENCE [LARGE SCALE GENOMIC DNA]</scope>
    <source>
        <strain evidence="1 2">ASN36</strain>
    </source>
</reference>
<dbReference type="Proteomes" id="UP001320148">
    <property type="component" value="Chromosome"/>
</dbReference>
<accession>A0ABN6F863</accession>
<dbReference type="RefSeq" id="WP_236889267.1">
    <property type="nucleotide sequence ID" value="NZ_AP024488.1"/>
</dbReference>
<organism evidence="1 2">
    <name type="scientific">Desulfoluna limicola</name>
    <dbReference type="NCBI Taxonomy" id="2810562"/>
    <lineage>
        <taxon>Bacteria</taxon>
        <taxon>Pseudomonadati</taxon>
        <taxon>Thermodesulfobacteriota</taxon>
        <taxon>Desulfobacteria</taxon>
        <taxon>Desulfobacterales</taxon>
        <taxon>Desulfolunaceae</taxon>
        <taxon>Desulfoluna</taxon>
    </lineage>
</organism>
<keyword evidence="2" id="KW-1185">Reference proteome</keyword>
<gene>
    <name evidence="1" type="ORF">DSLASN_34830</name>
</gene>
<proteinExistence type="predicted"/>
<sequence>MAVWVAREEIDKLRDVRLNEKNRRVEHNIKAILDVLVDHSFSYVSLATFAGVTPAAISGWAKSNRADVAAVERMLELIFSFRIPDTGSGGQKVDTPDKAEDKFEQLQLHINGLKKLGFNVTLIPM</sequence>
<name>A0ABN6F863_9BACT</name>
<evidence type="ECO:0000313" key="2">
    <source>
        <dbReference type="Proteomes" id="UP001320148"/>
    </source>
</evidence>
<dbReference type="EMBL" id="AP024488">
    <property type="protein sequence ID" value="BCS97851.1"/>
    <property type="molecule type" value="Genomic_DNA"/>
</dbReference>
<evidence type="ECO:0008006" key="3">
    <source>
        <dbReference type="Google" id="ProtNLM"/>
    </source>
</evidence>
<protein>
    <recommendedName>
        <fullName evidence="3">HTH cro/C1-type domain-containing protein</fullName>
    </recommendedName>
</protein>